<evidence type="ECO:0000313" key="3">
    <source>
        <dbReference type="EMBL" id="KAG8226595.1"/>
    </source>
</evidence>
<dbReference type="CDD" id="cd00112">
    <property type="entry name" value="LDLa"/>
    <property type="match status" value="1"/>
</dbReference>
<dbReference type="OrthoDB" id="8197382at2759"/>
<name>A0A8K0NW05_LADFU</name>
<organism evidence="3 4">
    <name type="scientific">Ladona fulva</name>
    <name type="common">Scarce chaser dragonfly</name>
    <name type="synonym">Libellula fulva</name>
    <dbReference type="NCBI Taxonomy" id="123851"/>
    <lineage>
        <taxon>Eukaryota</taxon>
        <taxon>Metazoa</taxon>
        <taxon>Ecdysozoa</taxon>
        <taxon>Arthropoda</taxon>
        <taxon>Hexapoda</taxon>
        <taxon>Insecta</taxon>
        <taxon>Pterygota</taxon>
        <taxon>Palaeoptera</taxon>
        <taxon>Odonata</taxon>
        <taxon>Epiprocta</taxon>
        <taxon>Anisoptera</taxon>
        <taxon>Libelluloidea</taxon>
        <taxon>Libellulidae</taxon>
        <taxon>Ladona</taxon>
    </lineage>
</organism>
<dbReference type="EMBL" id="KZ308289">
    <property type="protein sequence ID" value="KAG8226595.1"/>
    <property type="molecule type" value="Genomic_DNA"/>
</dbReference>
<dbReference type="Proteomes" id="UP000792457">
    <property type="component" value="Unassembled WGS sequence"/>
</dbReference>
<dbReference type="Gene3D" id="4.10.400.10">
    <property type="entry name" value="Low-density Lipoprotein Receptor"/>
    <property type="match status" value="1"/>
</dbReference>
<dbReference type="Pfam" id="PF00057">
    <property type="entry name" value="Ldl_recept_a"/>
    <property type="match status" value="1"/>
</dbReference>
<sequence>MYVCLYYKAFNVCVSGFECDNHRCIPSDWRCDGHVDCEDQSDELNCEQCPKGISYSFYRTPEMIRS</sequence>
<comment type="caution">
    <text evidence="2">Lacks conserved residue(s) required for the propagation of feature annotation.</text>
</comment>
<keyword evidence="1 2" id="KW-1015">Disulfide bond</keyword>
<evidence type="ECO:0000313" key="4">
    <source>
        <dbReference type="Proteomes" id="UP000792457"/>
    </source>
</evidence>
<dbReference type="PROSITE" id="PS50068">
    <property type="entry name" value="LDLRA_2"/>
    <property type="match status" value="1"/>
</dbReference>
<dbReference type="InterPro" id="IPR023415">
    <property type="entry name" value="LDLR_class-A_CS"/>
</dbReference>
<protein>
    <submittedName>
        <fullName evidence="3">Uncharacterized protein</fullName>
    </submittedName>
</protein>
<dbReference type="InterPro" id="IPR036055">
    <property type="entry name" value="LDL_receptor-like_sf"/>
</dbReference>
<evidence type="ECO:0000256" key="1">
    <source>
        <dbReference type="ARBA" id="ARBA00023157"/>
    </source>
</evidence>
<reference evidence="3" key="2">
    <citation type="submission" date="2017-10" db="EMBL/GenBank/DDBJ databases">
        <title>Ladona fulva Genome sequencing and assembly.</title>
        <authorList>
            <person name="Murali S."/>
            <person name="Richards S."/>
            <person name="Bandaranaike D."/>
            <person name="Bellair M."/>
            <person name="Blankenburg K."/>
            <person name="Chao H."/>
            <person name="Dinh H."/>
            <person name="Doddapaneni H."/>
            <person name="Dugan-Rocha S."/>
            <person name="Elkadiri S."/>
            <person name="Gnanaolivu R."/>
            <person name="Hernandez B."/>
            <person name="Skinner E."/>
            <person name="Javaid M."/>
            <person name="Lee S."/>
            <person name="Li M."/>
            <person name="Ming W."/>
            <person name="Munidasa M."/>
            <person name="Muniz J."/>
            <person name="Nguyen L."/>
            <person name="Hughes D."/>
            <person name="Osuji N."/>
            <person name="Pu L.-L."/>
            <person name="Puazo M."/>
            <person name="Qu C."/>
            <person name="Quiroz J."/>
            <person name="Raj R."/>
            <person name="Weissenberger G."/>
            <person name="Xin Y."/>
            <person name="Zou X."/>
            <person name="Han Y."/>
            <person name="Worley K."/>
            <person name="Muzny D."/>
            <person name="Gibbs R."/>
        </authorList>
    </citation>
    <scope>NUCLEOTIDE SEQUENCE</scope>
    <source>
        <strain evidence="3">Sampled in the wild</strain>
    </source>
</reference>
<proteinExistence type="predicted"/>
<accession>A0A8K0NW05</accession>
<feature type="disulfide bond" evidence="2">
    <location>
        <begin position="31"/>
        <end position="46"/>
    </location>
</feature>
<dbReference type="AlphaFoldDB" id="A0A8K0NW05"/>
<comment type="caution">
    <text evidence="3">The sequence shown here is derived from an EMBL/GenBank/DDBJ whole genome shotgun (WGS) entry which is preliminary data.</text>
</comment>
<feature type="disulfide bond" evidence="2">
    <location>
        <begin position="19"/>
        <end position="37"/>
    </location>
</feature>
<gene>
    <name evidence="3" type="ORF">J437_LFUL007287</name>
</gene>
<reference evidence="3" key="1">
    <citation type="submission" date="2013-04" db="EMBL/GenBank/DDBJ databases">
        <authorList>
            <person name="Qu J."/>
            <person name="Murali S.C."/>
            <person name="Bandaranaike D."/>
            <person name="Bellair M."/>
            <person name="Blankenburg K."/>
            <person name="Chao H."/>
            <person name="Dinh H."/>
            <person name="Doddapaneni H."/>
            <person name="Downs B."/>
            <person name="Dugan-Rocha S."/>
            <person name="Elkadiri S."/>
            <person name="Gnanaolivu R.D."/>
            <person name="Hernandez B."/>
            <person name="Javaid M."/>
            <person name="Jayaseelan J.C."/>
            <person name="Lee S."/>
            <person name="Li M."/>
            <person name="Ming W."/>
            <person name="Munidasa M."/>
            <person name="Muniz J."/>
            <person name="Nguyen L."/>
            <person name="Ongeri F."/>
            <person name="Osuji N."/>
            <person name="Pu L.-L."/>
            <person name="Puazo M."/>
            <person name="Qu C."/>
            <person name="Quiroz J."/>
            <person name="Raj R."/>
            <person name="Weissenberger G."/>
            <person name="Xin Y."/>
            <person name="Zou X."/>
            <person name="Han Y."/>
            <person name="Richards S."/>
            <person name="Worley K."/>
            <person name="Muzny D."/>
            <person name="Gibbs R."/>
        </authorList>
    </citation>
    <scope>NUCLEOTIDE SEQUENCE</scope>
    <source>
        <strain evidence="3">Sampled in the wild</strain>
    </source>
</reference>
<dbReference type="PROSITE" id="PS01209">
    <property type="entry name" value="LDLRA_1"/>
    <property type="match status" value="1"/>
</dbReference>
<keyword evidence="4" id="KW-1185">Reference proteome</keyword>
<dbReference type="SMART" id="SM00192">
    <property type="entry name" value="LDLa"/>
    <property type="match status" value="1"/>
</dbReference>
<evidence type="ECO:0000256" key="2">
    <source>
        <dbReference type="PROSITE-ProRule" id="PRU00124"/>
    </source>
</evidence>
<dbReference type="InterPro" id="IPR002172">
    <property type="entry name" value="LDrepeatLR_classA_rpt"/>
</dbReference>
<dbReference type="SUPFAM" id="SSF57424">
    <property type="entry name" value="LDL receptor-like module"/>
    <property type="match status" value="1"/>
</dbReference>